<keyword evidence="2" id="KW-1185">Reference proteome</keyword>
<dbReference type="Proteomes" id="UP001321760">
    <property type="component" value="Unassembled WGS sequence"/>
</dbReference>
<sequence length="145" mass="16395">MFRIQVYYYRYRDPAPPLSSCVYLESPQDIHSLRSSSATSHGPSSSQYNPNQGLIVIRERGGPSDNHVQWISPEQIEPITPYRGTSFAHGIVRRGNWVNDVGQMLWLRSDQPLVKGRTSCPAVNLGILKSVEVRIVWNKDDPSTD</sequence>
<organism evidence="1 2">
    <name type="scientific">Podospora aff. communis PSN243</name>
    <dbReference type="NCBI Taxonomy" id="3040156"/>
    <lineage>
        <taxon>Eukaryota</taxon>
        <taxon>Fungi</taxon>
        <taxon>Dikarya</taxon>
        <taxon>Ascomycota</taxon>
        <taxon>Pezizomycotina</taxon>
        <taxon>Sordariomycetes</taxon>
        <taxon>Sordariomycetidae</taxon>
        <taxon>Sordariales</taxon>
        <taxon>Podosporaceae</taxon>
        <taxon>Podospora</taxon>
    </lineage>
</organism>
<accession>A0AAV9GXB3</accession>
<gene>
    <name evidence="1" type="ORF">QBC34DRAFT_376860</name>
</gene>
<reference evidence="1" key="2">
    <citation type="submission" date="2023-05" db="EMBL/GenBank/DDBJ databases">
        <authorList>
            <consortium name="Lawrence Berkeley National Laboratory"/>
            <person name="Steindorff A."/>
            <person name="Hensen N."/>
            <person name="Bonometti L."/>
            <person name="Westerberg I."/>
            <person name="Brannstrom I.O."/>
            <person name="Guillou S."/>
            <person name="Cros-Aarteil S."/>
            <person name="Calhoun S."/>
            <person name="Haridas S."/>
            <person name="Kuo A."/>
            <person name="Mondo S."/>
            <person name="Pangilinan J."/>
            <person name="Riley R."/>
            <person name="Labutti K."/>
            <person name="Andreopoulos B."/>
            <person name="Lipzen A."/>
            <person name="Chen C."/>
            <person name="Yanf M."/>
            <person name="Daum C."/>
            <person name="Ng V."/>
            <person name="Clum A."/>
            <person name="Ohm R."/>
            <person name="Martin F."/>
            <person name="Silar P."/>
            <person name="Natvig D."/>
            <person name="Lalanne C."/>
            <person name="Gautier V."/>
            <person name="Ament-Velasquez S.L."/>
            <person name="Kruys A."/>
            <person name="Hutchinson M.I."/>
            <person name="Powell A.J."/>
            <person name="Barry K."/>
            <person name="Miller A.N."/>
            <person name="Grigoriev I.V."/>
            <person name="Debuchy R."/>
            <person name="Gladieux P."/>
            <person name="Thoren M.H."/>
            <person name="Johannesson H."/>
        </authorList>
    </citation>
    <scope>NUCLEOTIDE SEQUENCE</scope>
    <source>
        <strain evidence="1">PSN243</strain>
    </source>
</reference>
<dbReference type="AlphaFoldDB" id="A0AAV9GXB3"/>
<name>A0AAV9GXB3_9PEZI</name>
<comment type="caution">
    <text evidence="1">The sequence shown here is derived from an EMBL/GenBank/DDBJ whole genome shotgun (WGS) entry which is preliminary data.</text>
</comment>
<proteinExistence type="predicted"/>
<evidence type="ECO:0000313" key="2">
    <source>
        <dbReference type="Proteomes" id="UP001321760"/>
    </source>
</evidence>
<dbReference type="EMBL" id="MU865922">
    <property type="protein sequence ID" value="KAK4452882.1"/>
    <property type="molecule type" value="Genomic_DNA"/>
</dbReference>
<evidence type="ECO:0000313" key="1">
    <source>
        <dbReference type="EMBL" id="KAK4452882.1"/>
    </source>
</evidence>
<reference evidence="1" key="1">
    <citation type="journal article" date="2023" name="Mol. Phylogenet. Evol.">
        <title>Genome-scale phylogeny and comparative genomics of the fungal order Sordariales.</title>
        <authorList>
            <person name="Hensen N."/>
            <person name="Bonometti L."/>
            <person name="Westerberg I."/>
            <person name="Brannstrom I.O."/>
            <person name="Guillou S."/>
            <person name="Cros-Aarteil S."/>
            <person name="Calhoun S."/>
            <person name="Haridas S."/>
            <person name="Kuo A."/>
            <person name="Mondo S."/>
            <person name="Pangilinan J."/>
            <person name="Riley R."/>
            <person name="LaButti K."/>
            <person name="Andreopoulos B."/>
            <person name="Lipzen A."/>
            <person name="Chen C."/>
            <person name="Yan M."/>
            <person name="Daum C."/>
            <person name="Ng V."/>
            <person name="Clum A."/>
            <person name="Steindorff A."/>
            <person name="Ohm R.A."/>
            <person name="Martin F."/>
            <person name="Silar P."/>
            <person name="Natvig D.O."/>
            <person name="Lalanne C."/>
            <person name="Gautier V."/>
            <person name="Ament-Velasquez S.L."/>
            <person name="Kruys A."/>
            <person name="Hutchinson M.I."/>
            <person name="Powell A.J."/>
            <person name="Barry K."/>
            <person name="Miller A.N."/>
            <person name="Grigoriev I.V."/>
            <person name="Debuchy R."/>
            <person name="Gladieux P."/>
            <person name="Hiltunen Thoren M."/>
            <person name="Johannesson H."/>
        </authorList>
    </citation>
    <scope>NUCLEOTIDE SEQUENCE</scope>
    <source>
        <strain evidence="1">PSN243</strain>
    </source>
</reference>
<protein>
    <submittedName>
        <fullName evidence="1">Uncharacterized protein</fullName>
    </submittedName>
</protein>